<organism evidence="13 14">
    <name type="scientific">Sulfobacillus harzensis</name>
    <dbReference type="NCBI Taxonomy" id="2729629"/>
    <lineage>
        <taxon>Bacteria</taxon>
        <taxon>Bacillati</taxon>
        <taxon>Bacillota</taxon>
        <taxon>Clostridia</taxon>
        <taxon>Eubacteriales</taxon>
        <taxon>Clostridiales Family XVII. Incertae Sedis</taxon>
        <taxon>Sulfobacillus</taxon>
    </lineage>
</organism>
<keyword evidence="9" id="KW-0028">Amino-acid biosynthesis</keyword>
<keyword evidence="6 9" id="KW-0061">Asparagine biosynthesis</keyword>
<keyword evidence="14" id="KW-1185">Reference proteome</keyword>
<proteinExistence type="inferred from homology"/>
<dbReference type="NCBIfam" id="TIGR01536">
    <property type="entry name" value="asn_synth_AEB"/>
    <property type="match status" value="1"/>
</dbReference>
<dbReference type="InterPro" id="IPR051786">
    <property type="entry name" value="ASN_synthetase/amidase"/>
</dbReference>
<keyword evidence="4 10" id="KW-0547">Nucleotide-binding</keyword>
<dbReference type="InterPro" id="IPR001962">
    <property type="entry name" value="Asn_synthase"/>
</dbReference>
<evidence type="ECO:0000256" key="3">
    <source>
        <dbReference type="ARBA" id="ARBA00012737"/>
    </source>
</evidence>
<feature type="active site" description="For GATase activity" evidence="9">
    <location>
        <position position="2"/>
    </location>
</feature>
<feature type="binding site" evidence="10">
    <location>
        <position position="98"/>
    </location>
    <ligand>
        <name>L-glutamine</name>
        <dbReference type="ChEBI" id="CHEBI:58359"/>
    </ligand>
</feature>
<evidence type="ECO:0000313" key="14">
    <source>
        <dbReference type="Proteomes" id="UP000533476"/>
    </source>
</evidence>
<dbReference type="InterPro" id="IPR017932">
    <property type="entry name" value="GATase_2_dom"/>
</dbReference>
<accession>A0A7Y0L143</accession>
<dbReference type="SUPFAM" id="SSF56235">
    <property type="entry name" value="N-terminal nucleophile aminohydrolases (Ntn hydrolases)"/>
    <property type="match status" value="1"/>
</dbReference>
<protein>
    <recommendedName>
        <fullName evidence="3">asparagine synthase (glutamine-hydrolyzing)</fullName>
        <ecNumber evidence="3">6.3.5.4</ecNumber>
    </recommendedName>
</protein>
<evidence type="ECO:0000256" key="9">
    <source>
        <dbReference type="PIRSR" id="PIRSR001589-1"/>
    </source>
</evidence>
<evidence type="ECO:0000256" key="5">
    <source>
        <dbReference type="ARBA" id="ARBA00022840"/>
    </source>
</evidence>
<evidence type="ECO:0000256" key="11">
    <source>
        <dbReference type="PIRSR" id="PIRSR001589-3"/>
    </source>
</evidence>
<evidence type="ECO:0000256" key="8">
    <source>
        <dbReference type="ARBA" id="ARBA00048741"/>
    </source>
</evidence>
<reference evidence="13 14" key="1">
    <citation type="submission" date="2020-04" db="EMBL/GenBank/DDBJ databases">
        <authorList>
            <person name="Zhang R."/>
            <person name="Schippers A."/>
        </authorList>
    </citation>
    <scope>NUCLEOTIDE SEQUENCE [LARGE SCALE GENOMIC DNA]</scope>
    <source>
        <strain evidence="13 14">DSM 109850</strain>
    </source>
</reference>
<dbReference type="PIRSF" id="PIRSF001589">
    <property type="entry name" value="Asn_synthetase_glu-h"/>
    <property type="match status" value="1"/>
</dbReference>
<dbReference type="Pfam" id="PF00733">
    <property type="entry name" value="Asn_synthase"/>
    <property type="match status" value="1"/>
</dbReference>
<dbReference type="InterPro" id="IPR029055">
    <property type="entry name" value="Ntn_hydrolases_N"/>
</dbReference>
<evidence type="ECO:0000256" key="6">
    <source>
        <dbReference type="ARBA" id="ARBA00022888"/>
    </source>
</evidence>
<dbReference type="Gene3D" id="3.60.20.10">
    <property type="entry name" value="Glutamine Phosphoribosylpyrophosphate, subunit 1, domain 1"/>
    <property type="match status" value="1"/>
</dbReference>
<evidence type="ECO:0000256" key="10">
    <source>
        <dbReference type="PIRSR" id="PIRSR001589-2"/>
    </source>
</evidence>
<keyword evidence="5 10" id="KW-0067">ATP-binding</keyword>
<evidence type="ECO:0000256" key="2">
    <source>
        <dbReference type="ARBA" id="ARBA00005752"/>
    </source>
</evidence>
<dbReference type="GO" id="GO:0005524">
    <property type="term" value="F:ATP binding"/>
    <property type="evidence" value="ECO:0007669"/>
    <property type="project" value="UniProtKB-KW"/>
</dbReference>
<keyword evidence="7 9" id="KW-0315">Glutamine amidotransferase</keyword>
<evidence type="ECO:0000256" key="7">
    <source>
        <dbReference type="ARBA" id="ARBA00022962"/>
    </source>
</evidence>
<dbReference type="PROSITE" id="PS51278">
    <property type="entry name" value="GATASE_TYPE_2"/>
    <property type="match status" value="1"/>
</dbReference>
<dbReference type="Proteomes" id="UP000533476">
    <property type="component" value="Unassembled WGS sequence"/>
</dbReference>
<dbReference type="EC" id="6.3.5.4" evidence="3"/>
<dbReference type="PANTHER" id="PTHR43284">
    <property type="entry name" value="ASPARAGINE SYNTHETASE (GLUTAMINE-HYDROLYZING)"/>
    <property type="match status" value="1"/>
</dbReference>
<evidence type="ECO:0000256" key="4">
    <source>
        <dbReference type="ARBA" id="ARBA00022741"/>
    </source>
</evidence>
<dbReference type="GO" id="GO:0006529">
    <property type="term" value="P:asparagine biosynthetic process"/>
    <property type="evidence" value="ECO:0007669"/>
    <property type="project" value="UniProtKB-KW"/>
</dbReference>
<dbReference type="CDD" id="cd00712">
    <property type="entry name" value="AsnB"/>
    <property type="match status" value="1"/>
</dbReference>
<feature type="site" description="Important for beta-aspartyl-AMP intermediate formation" evidence="11">
    <location>
        <position position="365"/>
    </location>
</feature>
<feature type="binding site" evidence="10">
    <location>
        <begin position="363"/>
        <end position="364"/>
    </location>
    <ligand>
        <name>ATP</name>
        <dbReference type="ChEBI" id="CHEBI:30616"/>
    </ligand>
</feature>
<feature type="domain" description="Glutamine amidotransferase type-2" evidence="12">
    <location>
        <begin position="2"/>
        <end position="211"/>
    </location>
</feature>
<evidence type="ECO:0000313" key="13">
    <source>
        <dbReference type="EMBL" id="NMP21067.1"/>
    </source>
</evidence>
<dbReference type="AlphaFoldDB" id="A0A7Y0L143"/>
<keyword evidence="13" id="KW-0436">Ligase</keyword>
<sequence length="635" mass="71086">MCGIAGIWRQNWYTTPEEIQQMLQALKHRGPDGEGVFIDRGLGLGMRRLAIRDLAHGAQPYVSEDGQVVAVYNGEIYNDQALRSWVAARGHRLRSDADGEVLVHLYEEEGPDFLSRLTGMYALAIWDRRRGELLLARDPLGQKPLYIWDMGRTMAFASEIKAFFGVPEFQPSLDEEALAEYLGHRFVPAPGTLLQGITKLEPGQALLMGTDGRKRRWRYWQPQLINPSLTGNLDDWADRLDAVLKEVARTHLVSDVPLGVFLSGGLDSSVLAALASRAADGPLEAWAATFPANYPGYDESAWAEKVANHVGVKLRTVPVDWIITPERVRELAYVLDEPMADPTVLPLDGLARRASERHTVMLSGEGADEIFGGYAGYGEVASLAPLRRIPAGIRRLWAQAGLPGSGAFRRSLVPVHHRYRGVGFTFSPEEQSALLVPELVHPDRSSEVAGYWHEHAHLMELQAMQGFDVRWFLPDDVLLKADRIGMHHNLEVRVPYCDHQVVELALQIPFALRRQGSFDKRVLRRVGERYLPSQVVYRPKSGFPTPLTSLMSGPLYDLAYDTLTSSRFRSRGWFQVPTVEALLGQLNGQSPAAARKVYALMMLELWAEELVEKGGSRLTREPLMHPTTRRLPGMR</sequence>
<name>A0A7Y0L143_9FIRM</name>
<evidence type="ECO:0000259" key="12">
    <source>
        <dbReference type="PROSITE" id="PS51278"/>
    </source>
</evidence>
<dbReference type="Pfam" id="PF13537">
    <property type="entry name" value="GATase_7"/>
    <property type="match status" value="1"/>
</dbReference>
<dbReference type="PANTHER" id="PTHR43284:SF1">
    <property type="entry name" value="ASPARAGINE SYNTHETASE"/>
    <property type="match status" value="1"/>
</dbReference>
<dbReference type="GO" id="GO:0005829">
    <property type="term" value="C:cytosol"/>
    <property type="evidence" value="ECO:0007669"/>
    <property type="project" value="TreeGrafter"/>
</dbReference>
<comment type="catalytic activity">
    <reaction evidence="8">
        <text>L-aspartate + L-glutamine + ATP + H2O = L-asparagine + L-glutamate + AMP + diphosphate + H(+)</text>
        <dbReference type="Rhea" id="RHEA:12228"/>
        <dbReference type="ChEBI" id="CHEBI:15377"/>
        <dbReference type="ChEBI" id="CHEBI:15378"/>
        <dbReference type="ChEBI" id="CHEBI:29985"/>
        <dbReference type="ChEBI" id="CHEBI:29991"/>
        <dbReference type="ChEBI" id="CHEBI:30616"/>
        <dbReference type="ChEBI" id="CHEBI:33019"/>
        <dbReference type="ChEBI" id="CHEBI:58048"/>
        <dbReference type="ChEBI" id="CHEBI:58359"/>
        <dbReference type="ChEBI" id="CHEBI:456215"/>
        <dbReference type="EC" id="6.3.5.4"/>
    </reaction>
</comment>
<comment type="caution">
    <text evidence="13">The sequence shown here is derived from an EMBL/GenBank/DDBJ whole genome shotgun (WGS) entry which is preliminary data.</text>
</comment>
<evidence type="ECO:0000256" key="1">
    <source>
        <dbReference type="ARBA" id="ARBA00005187"/>
    </source>
</evidence>
<dbReference type="InterPro" id="IPR014729">
    <property type="entry name" value="Rossmann-like_a/b/a_fold"/>
</dbReference>
<dbReference type="EMBL" id="JABBVZ010000003">
    <property type="protein sequence ID" value="NMP21067.1"/>
    <property type="molecule type" value="Genomic_DNA"/>
</dbReference>
<gene>
    <name evidence="13" type="primary">asnB</name>
    <name evidence="13" type="ORF">HIJ39_01680</name>
</gene>
<dbReference type="GO" id="GO:0004066">
    <property type="term" value="F:asparagine synthase (glutamine-hydrolyzing) activity"/>
    <property type="evidence" value="ECO:0007669"/>
    <property type="project" value="UniProtKB-EC"/>
</dbReference>
<comment type="similarity">
    <text evidence="2">Belongs to the asparagine synthetase family.</text>
</comment>
<comment type="pathway">
    <text evidence="1">Amino-acid biosynthesis; L-asparagine biosynthesis; L-asparagine from L-aspartate (L-Gln route): step 1/1.</text>
</comment>
<dbReference type="InterPro" id="IPR006426">
    <property type="entry name" value="Asn_synth_AEB"/>
</dbReference>
<dbReference type="InterPro" id="IPR033738">
    <property type="entry name" value="AsnB_N"/>
</dbReference>
<dbReference type="SUPFAM" id="SSF52402">
    <property type="entry name" value="Adenine nucleotide alpha hydrolases-like"/>
    <property type="match status" value="1"/>
</dbReference>
<dbReference type="Gene3D" id="3.40.50.620">
    <property type="entry name" value="HUPs"/>
    <property type="match status" value="1"/>
</dbReference>
<dbReference type="CDD" id="cd01991">
    <property type="entry name" value="Asn_synthase_B_C"/>
    <property type="match status" value="1"/>
</dbReference>